<comment type="similarity">
    <text evidence="2">Belongs to the zinc-containing alcohol dehydrogenase family.</text>
</comment>
<reference evidence="6 7" key="1">
    <citation type="submission" date="2020-04" db="EMBL/GenBank/DDBJ databases">
        <authorList>
            <person name="Hitch T.C.A."/>
            <person name="Wylensek D."/>
            <person name="Clavel T."/>
        </authorList>
    </citation>
    <scope>NUCLEOTIDE SEQUENCE [LARGE SCALE GENOMIC DNA]</scope>
    <source>
        <strain evidence="6 7">BSM-383-APC-22F</strain>
    </source>
</reference>
<name>A0A7X9NIB5_9FIRM</name>
<evidence type="ECO:0000313" key="6">
    <source>
        <dbReference type="EMBL" id="NME44805.1"/>
    </source>
</evidence>
<dbReference type="EMBL" id="JABAFR010000018">
    <property type="protein sequence ID" value="NME44805.1"/>
    <property type="molecule type" value="Genomic_DNA"/>
</dbReference>
<dbReference type="Gene3D" id="3.40.50.720">
    <property type="entry name" value="NAD(P)-binding Rossmann-like Domain"/>
    <property type="match status" value="1"/>
</dbReference>
<comment type="cofactor">
    <cofactor evidence="1">
        <name>Zn(2+)</name>
        <dbReference type="ChEBI" id="CHEBI:29105"/>
    </cofactor>
</comment>
<organism evidence="6 7">
    <name type="scientific">Faecalicoccus pleomorphus</name>
    <dbReference type="NCBI Taxonomy" id="1323"/>
    <lineage>
        <taxon>Bacteria</taxon>
        <taxon>Bacillati</taxon>
        <taxon>Bacillota</taxon>
        <taxon>Erysipelotrichia</taxon>
        <taxon>Erysipelotrichales</taxon>
        <taxon>Erysipelotrichaceae</taxon>
        <taxon>Faecalicoccus</taxon>
    </lineage>
</organism>
<proteinExistence type="inferred from homology"/>
<evidence type="ECO:0000256" key="5">
    <source>
        <dbReference type="ARBA" id="ARBA00023002"/>
    </source>
</evidence>
<comment type="caution">
    <text evidence="6">The sequence shown here is derived from an EMBL/GenBank/DDBJ whole genome shotgun (WGS) entry which is preliminary data.</text>
</comment>
<keyword evidence="5" id="KW-0560">Oxidoreductase</keyword>
<sequence>MAMLLNALFPNVEYIIVDQYEERIEQASALGISKEKFNPLPKDGKVTDIIDTTGNSKLIMLYMPRLHYSGNLVMIGLSDSRIEFQVRNFIYNGWNIKTVYRYTNTWPFLISLLENREIVLDKIITQTYSVSDVQSAFEISNDKRKSIKVCISF</sequence>
<dbReference type="AlphaFoldDB" id="A0A7X9NIB5"/>
<keyword evidence="3" id="KW-0479">Metal-binding</keyword>
<evidence type="ECO:0000256" key="2">
    <source>
        <dbReference type="ARBA" id="ARBA00008072"/>
    </source>
</evidence>
<dbReference type="Proteomes" id="UP000540014">
    <property type="component" value="Unassembled WGS sequence"/>
</dbReference>
<dbReference type="PANTHER" id="PTHR43161">
    <property type="entry name" value="SORBITOL DEHYDROGENASE"/>
    <property type="match status" value="1"/>
</dbReference>
<dbReference type="Gene3D" id="3.90.180.10">
    <property type="entry name" value="Medium-chain alcohol dehydrogenases, catalytic domain"/>
    <property type="match status" value="1"/>
</dbReference>
<evidence type="ECO:0000313" key="7">
    <source>
        <dbReference type="Proteomes" id="UP000540014"/>
    </source>
</evidence>
<accession>A0A7X9NIB5</accession>
<evidence type="ECO:0008006" key="8">
    <source>
        <dbReference type="Google" id="ProtNLM"/>
    </source>
</evidence>
<evidence type="ECO:0000256" key="4">
    <source>
        <dbReference type="ARBA" id="ARBA00022833"/>
    </source>
</evidence>
<gene>
    <name evidence="6" type="ORF">HF861_07905</name>
</gene>
<evidence type="ECO:0000256" key="3">
    <source>
        <dbReference type="ARBA" id="ARBA00022723"/>
    </source>
</evidence>
<protein>
    <recommendedName>
        <fullName evidence="8">L-iditol 2-dehydrogenase</fullName>
    </recommendedName>
</protein>
<dbReference type="GO" id="GO:0016491">
    <property type="term" value="F:oxidoreductase activity"/>
    <property type="evidence" value="ECO:0007669"/>
    <property type="project" value="UniProtKB-KW"/>
</dbReference>
<keyword evidence="4" id="KW-0862">Zinc</keyword>
<evidence type="ECO:0000256" key="1">
    <source>
        <dbReference type="ARBA" id="ARBA00001947"/>
    </source>
</evidence>
<dbReference type="InterPro" id="IPR036291">
    <property type="entry name" value="NAD(P)-bd_dom_sf"/>
</dbReference>
<dbReference type="SUPFAM" id="SSF51735">
    <property type="entry name" value="NAD(P)-binding Rossmann-fold domains"/>
    <property type="match status" value="1"/>
</dbReference>
<dbReference type="GO" id="GO:0046872">
    <property type="term" value="F:metal ion binding"/>
    <property type="evidence" value="ECO:0007669"/>
    <property type="project" value="UniProtKB-KW"/>
</dbReference>
<dbReference type="PANTHER" id="PTHR43161:SF9">
    <property type="entry name" value="SORBITOL DEHYDROGENASE"/>
    <property type="match status" value="1"/>
</dbReference>